<reference evidence="1" key="1">
    <citation type="journal article" date="2014" name="Int. J. Syst. Evol. Microbiol.">
        <title>Complete genome sequence of Corynebacterium casei LMG S-19264T (=DSM 44701T), isolated from a smear-ripened cheese.</title>
        <authorList>
            <consortium name="US DOE Joint Genome Institute (JGI-PGF)"/>
            <person name="Walter F."/>
            <person name="Albersmeier A."/>
            <person name="Kalinowski J."/>
            <person name="Ruckert C."/>
        </authorList>
    </citation>
    <scope>NUCLEOTIDE SEQUENCE</scope>
    <source>
        <strain evidence="1">CCM 7684</strain>
    </source>
</reference>
<evidence type="ECO:0000313" key="2">
    <source>
        <dbReference type="Proteomes" id="UP000602745"/>
    </source>
</evidence>
<dbReference type="Proteomes" id="UP000602745">
    <property type="component" value="Unassembled WGS sequence"/>
</dbReference>
<name>A0A8J2VX74_9RHOB</name>
<protein>
    <submittedName>
        <fullName evidence="1">Uncharacterized protein</fullName>
    </submittedName>
</protein>
<reference evidence="1" key="2">
    <citation type="submission" date="2020-09" db="EMBL/GenBank/DDBJ databases">
        <authorList>
            <person name="Sun Q."/>
            <person name="Sedlacek I."/>
        </authorList>
    </citation>
    <scope>NUCLEOTIDE SEQUENCE</scope>
    <source>
        <strain evidence="1">CCM 7684</strain>
    </source>
</reference>
<gene>
    <name evidence="1" type="ORF">GCM10007276_16870</name>
</gene>
<dbReference type="AlphaFoldDB" id="A0A8J2VX74"/>
<evidence type="ECO:0000313" key="1">
    <source>
        <dbReference type="EMBL" id="GGE40195.1"/>
    </source>
</evidence>
<accession>A0A8J2VX74</accession>
<organism evidence="1 2">
    <name type="scientific">Agaricicola taiwanensis</name>
    <dbReference type="NCBI Taxonomy" id="591372"/>
    <lineage>
        <taxon>Bacteria</taxon>
        <taxon>Pseudomonadati</taxon>
        <taxon>Pseudomonadota</taxon>
        <taxon>Alphaproteobacteria</taxon>
        <taxon>Rhodobacterales</taxon>
        <taxon>Paracoccaceae</taxon>
        <taxon>Agaricicola</taxon>
    </lineage>
</organism>
<proteinExistence type="predicted"/>
<sequence>MSPGKDIDAVDLMQSKLLDCPPQVALVHLHWSWLAEALRRQRDAARLFGADMLNHHGMRRDRR</sequence>
<dbReference type="EMBL" id="BMCP01000002">
    <property type="protein sequence ID" value="GGE40195.1"/>
    <property type="molecule type" value="Genomic_DNA"/>
</dbReference>
<comment type="caution">
    <text evidence="1">The sequence shown here is derived from an EMBL/GenBank/DDBJ whole genome shotgun (WGS) entry which is preliminary data.</text>
</comment>
<keyword evidence="2" id="KW-1185">Reference proteome</keyword>